<dbReference type="SUPFAM" id="SSF63380">
    <property type="entry name" value="Riboflavin synthase domain-like"/>
    <property type="match status" value="1"/>
</dbReference>
<feature type="domain" description="FAD-binding FR-type" evidence="9">
    <location>
        <begin position="1"/>
        <end position="101"/>
    </location>
</feature>
<evidence type="ECO:0000256" key="6">
    <source>
        <dbReference type="ARBA" id="ARBA00023002"/>
    </source>
</evidence>
<comment type="cofactor">
    <cofactor evidence="1">
        <name>FAD</name>
        <dbReference type="ChEBI" id="CHEBI:57692"/>
    </cofactor>
</comment>
<organism evidence="10 11">
    <name type="scientific">Algoriphagus namhaensis</name>
    <dbReference type="NCBI Taxonomy" id="915353"/>
    <lineage>
        <taxon>Bacteria</taxon>
        <taxon>Pseudomonadati</taxon>
        <taxon>Bacteroidota</taxon>
        <taxon>Cytophagia</taxon>
        <taxon>Cytophagales</taxon>
        <taxon>Cyclobacteriaceae</taxon>
        <taxon>Algoriphagus</taxon>
    </lineage>
</organism>
<proteinExistence type="predicted"/>
<keyword evidence="7" id="KW-0408">Iron</keyword>
<reference evidence="11" key="1">
    <citation type="journal article" date="2019" name="Int. J. Syst. Evol. Microbiol.">
        <title>The Global Catalogue of Microorganisms (GCM) 10K type strain sequencing project: providing services to taxonomists for standard genome sequencing and annotation.</title>
        <authorList>
            <consortium name="The Broad Institute Genomics Platform"/>
            <consortium name="The Broad Institute Genome Sequencing Center for Infectious Disease"/>
            <person name="Wu L."/>
            <person name="Ma J."/>
        </authorList>
    </citation>
    <scope>NUCLEOTIDE SEQUENCE [LARGE SCALE GENOMIC DNA]</scope>
    <source>
        <strain evidence="11">CCUG 60523</strain>
    </source>
</reference>
<dbReference type="PANTHER" id="PTHR47354">
    <property type="entry name" value="NADH OXIDOREDUCTASE HCR"/>
    <property type="match status" value="1"/>
</dbReference>
<evidence type="ECO:0000256" key="3">
    <source>
        <dbReference type="ARBA" id="ARBA00022714"/>
    </source>
</evidence>
<dbReference type="Pfam" id="PF00175">
    <property type="entry name" value="NAD_binding_1"/>
    <property type="match status" value="1"/>
</dbReference>
<dbReference type="InterPro" id="IPR017927">
    <property type="entry name" value="FAD-bd_FR_type"/>
</dbReference>
<evidence type="ECO:0000313" key="10">
    <source>
        <dbReference type="EMBL" id="MFC3881886.1"/>
    </source>
</evidence>
<dbReference type="Gene3D" id="3.40.50.80">
    <property type="entry name" value="Nucleotide-binding domain of ferredoxin-NADP reductase (FNR) module"/>
    <property type="match status" value="1"/>
</dbReference>
<evidence type="ECO:0000256" key="2">
    <source>
        <dbReference type="ARBA" id="ARBA00022630"/>
    </source>
</evidence>
<sequence length="221" mass="24975">MSHTLKLLQLNQITHDVYQFRTEKPDGYTFSPGQATELALNKQGWKDEKRPFTFTSLPEDPFLEFTIKSYPSHDGVTKQIAALKEGDEVIIDDAWGAIEYHGKGVFIAGGAGITPFISIFRKLEKENNVSGHQLYFANKTSKDVIMESYFRDLLGDNFISVLADENSEKHKHGLIDYDFLKSEIGDFNQEFYVCGPNKMVEDISGHLKKLGANPDGITFEQ</sequence>
<evidence type="ECO:0000256" key="7">
    <source>
        <dbReference type="ARBA" id="ARBA00023004"/>
    </source>
</evidence>
<gene>
    <name evidence="10" type="ORF">ACFOSV_16945</name>
</gene>
<dbReference type="EMBL" id="JBHRZS010000007">
    <property type="protein sequence ID" value="MFC3881886.1"/>
    <property type="molecule type" value="Genomic_DNA"/>
</dbReference>
<evidence type="ECO:0000256" key="5">
    <source>
        <dbReference type="ARBA" id="ARBA00022827"/>
    </source>
</evidence>
<keyword evidence="2" id="KW-0285">Flavoprotein</keyword>
<evidence type="ECO:0000256" key="1">
    <source>
        <dbReference type="ARBA" id="ARBA00001974"/>
    </source>
</evidence>
<dbReference type="InterPro" id="IPR017938">
    <property type="entry name" value="Riboflavin_synthase-like_b-brl"/>
</dbReference>
<dbReference type="InterPro" id="IPR050415">
    <property type="entry name" value="MRET"/>
</dbReference>
<name>A0ABV8AY61_9BACT</name>
<keyword evidence="8" id="KW-0411">Iron-sulfur</keyword>
<dbReference type="CDD" id="cd06196">
    <property type="entry name" value="FNR_like_1"/>
    <property type="match status" value="1"/>
</dbReference>
<evidence type="ECO:0000256" key="4">
    <source>
        <dbReference type="ARBA" id="ARBA00022723"/>
    </source>
</evidence>
<dbReference type="RefSeq" id="WP_377907237.1">
    <property type="nucleotide sequence ID" value="NZ_JBHRZS010000007.1"/>
</dbReference>
<keyword evidence="3" id="KW-0001">2Fe-2S</keyword>
<evidence type="ECO:0000259" key="9">
    <source>
        <dbReference type="PROSITE" id="PS51384"/>
    </source>
</evidence>
<keyword evidence="5" id="KW-0274">FAD</keyword>
<protein>
    <submittedName>
        <fullName evidence="10">FAD-binding oxidoreductase</fullName>
    </submittedName>
</protein>
<evidence type="ECO:0000313" key="11">
    <source>
        <dbReference type="Proteomes" id="UP001595805"/>
    </source>
</evidence>
<keyword evidence="4" id="KW-0479">Metal-binding</keyword>
<dbReference type="SUPFAM" id="SSF52343">
    <property type="entry name" value="Ferredoxin reductase-like, C-terminal NADP-linked domain"/>
    <property type="match status" value="1"/>
</dbReference>
<keyword evidence="11" id="KW-1185">Reference proteome</keyword>
<dbReference type="PRINTS" id="PR00410">
    <property type="entry name" value="PHEHYDRXLASE"/>
</dbReference>
<accession>A0ABV8AY61</accession>
<dbReference type="PROSITE" id="PS51384">
    <property type="entry name" value="FAD_FR"/>
    <property type="match status" value="1"/>
</dbReference>
<dbReference type="Gene3D" id="2.40.30.10">
    <property type="entry name" value="Translation factors"/>
    <property type="match status" value="1"/>
</dbReference>
<dbReference type="InterPro" id="IPR001433">
    <property type="entry name" value="OxRdtase_FAD/NAD-bd"/>
</dbReference>
<dbReference type="Proteomes" id="UP001595805">
    <property type="component" value="Unassembled WGS sequence"/>
</dbReference>
<comment type="caution">
    <text evidence="10">The sequence shown here is derived from an EMBL/GenBank/DDBJ whole genome shotgun (WGS) entry which is preliminary data.</text>
</comment>
<dbReference type="PANTHER" id="PTHR47354:SF8">
    <property type="entry name" value="1,2-PHENYLACETYL-COA EPOXIDASE, SUBUNIT E"/>
    <property type="match status" value="1"/>
</dbReference>
<dbReference type="InterPro" id="IPR039261">
    <property type="entry name" value="FNR_nucleotide-bd"/>
</dbReference>
<keyword evidence="6" id="KW-0560">Oxidoreductase</keyword>
<evidence type="ECO:0000256" key="8">
    <source>
        <dbReference type="ARBA" id="ARBA00023014"/>
    </source>
</evidence>